<evidence type="ECO:0000256" key="1">
    <source>
        <dbReference type="SAM" id="MobiDB-lite"/>
    </source>
</evidence>
<sequence length="286" mass="31486">MPCQKPPDLIQISSSHSLLCRSFEFQGLVETSCLLVLPHGFRVDSILPPYPYCFPTMSNSRQPSARPHDNAARRPPPIVTNRVPEVGPDADPPPPYSASAVPSRPSLQATPRVRSGSVATPGTRRWPPTPAFAMQSPPAPHPYWATAPIARRSSQLANRPRRDNAPPFNTGRLPPTPTRGVMPQVQHDFGFIQHNFGFNSAFGPTPMVTDPPTRPDPPARTNAQYSAAFLIANFSGFLTSLNLLLASFPPNHPDAVHHQTLRKDARLLEAWFSSHRKNFPDHNLSS</sequence>
<proteinExistence type="predicted"/>
<reference evidence="3 4" key="3">
    <citation type="journal article" date="2017" name="G3 (Bethesda)">
        <title>Comparative analysis highlights variable genome content of wheat rusts and divergence of the mating loci.</title>
        <authorList>
            <person name="Cuomo C.A."/>
            <person name="Bakkeren G."/>
            <person name="Khalil H.B."/>
            <person name="Panwar V."/>
            <person name="Joly D."/>
            <person name="Linning R."/>
            <person name="Sakthikumar S."/>
            <person name="Song X."/>
            <person name="Adiconis X."/>
            <person name="Fan L."/>
            <person name="Goldberg J.M."/>
            <person name="Levin J.Z."/>
            <person name="Young S."/>
            <person name="Zeng Q."/>
            <person name="Anikster Y."/>
            <person name="Bruce M."/>
            <person name="Wang M."/>
            <person name="Yin C."/>
            <person name="McCallum B."/>
            <person name="Szabo L.J."/>
            <person name="Hulbert S."/>
            <person name="Chen X."/>
            <person name="Fellers J.P."/>
        </authorList>
    </citation>
    <scope>NUCLEOTIDE SEQUENCE</scope>
    <source>
        <strain evidence="3">isolate 1-1 / race 1 (BBBD)</strain>
        <strain evidence="4">Isolate 1-1 / race 1 (BBBD)</strain>
    </source>
</reference>
<accession>A0A180G1L2</accession>
<feature type="region of interest" description="Disordered" evidence="1">
    <location>
        <begin position="154"/>
        <end position="178"/>
    </location>
</feature>
<feature type="compositionally biased region" description="Low complexity" evidence="1">
    <location>
        <begin position="97"/>
        <end position="106"/>
    </location>
</feature>
<dbReference type="EnsemblFungi" id="PTTG_29962-t43_1">
    <property type="protein sequence ID" value="PTTG_29962-t43_1-p1"/>
    <property type="gene ID" value="PTTG_29962"/>
</dbReference>
<dbReference type="EMBL" id="ADAS02001275">
    <property type="protein sequence ID" value="OAV86332.1"/>
    <property type="molecule type" value="Genomic_DNA"/>
</dbReference>
<evidence type="ECO:0000313" key="3">
    <source>
        <dbReference type="EnsemblFungi" id="PTTG_29962-t43_1-p1"/>
    </source>
</evidence>
<reference evidence="2" key="2">
    <citation type="submission" date="2016-05" db="EMBL/GenBank/DDBJ databases">
        <title>Comparative analysis highlights variable genome content of wheat rusts and divergence of the mating loci.</title>
        <authorList>
            <person name="Cuomo C.A."/>
            <person name="Bakkeren G."/>
            <person name="Szabo L."/>
            <person name="Khalil H."/>
            <person name="Joly D."/>
            <person name="Goldberg J."/>
            <person name="Young S."/>
            <person name="Zeng Q."/>
            <person name="Fellers J."/>
        </authorList>
    </citation>
    <scope>NUCLEOTIDE SEQUENCE [LARGE SCALE GENOMIC DNA]</scope>
    <source>
        <strain evidence="2">1-1 BBBD Race 1</strain>
    </source>
</reference>
<reference evidence="3" key="4">
    <citation type="submission" date="2025-05" db="UniProtKB">
        <authorList>
            <consortium name="EnsemblFungi"/>
        </authorList>
    </citation>
    <scope>IDENTIFICATION</scope>
    <source>
        <strain evidence="3">isolate 1-1 / race 1 (BBBD)</strain>
    </source>
</reference>
<name>A0A180G1L2_PUCT1</name>
<keyword evidence="4" id="KW-1185">Reference proteome</keyword>
<protein>
    <submittedName>
        <fullName evidence="2 3">Uncharacterized protein</fullName>
    </submittedName>
</protein>
<gene>
    <name evidence="2" type="ORF">PTTG_29962</name>
</gene>
<dbReference type="AlphaFoldDB" id="A0A180G1L2"/>
<reference evidence="2" key="1">
    <citation type="submission" date="2009-11" db="EMBL/GenBank/DDBJ databases">
        <authorList>
            <consortium name="The Broad Institute Genome Sequencing Platform"/>
            <person name="Ward D."/>
            <person name="Feldgarden M."/>
            <person name="Earl A."/>
            <person name="Young S.K."/>
            <person name="Zeng Q."/>
            <person name="Koehrsen M."/>
            <person name="Alvarado L."/>
            <person name="Berlin A."/>
            <person name="Bochicchio J."/>
            <person name="Borenstein D."/>
            <person name="Chapman S.B."/>
            <person name="Chen Z."/>
            <person name="Engels R."/>
            <person name="Freedman E."/>
            <person name="Gellesch M."/>
            <person name="Goldberg J."/>
            <person name="Griggs A."/>
            <person name="Gujja S."/>
            <person name="Heilman E."/>
            <person name="Heiman D."/>
            <person name="Hepburn T."/>
            <person name="Howarth C."/>
            <person name="Jen D."/>
            <person name="Larson L."/>
            <person name="Lewis B."/>
            <person name="Mehta T."/>
            <person name="Park D."/>
            <person name="Pearson M."/>
            <person name="Roberts A."/>
            <person name="Saif S."/>
            <person name="Shea T."/>
            <person name="Shenoy N."/>
            <person name="Sisk P."/>
            <person name="Stolte C."/>
            <person name="Sykes S."/>
            <person name="Thomson T."/>
            <person name="Walk T."/>
            <person name="White J."/>
            <person name="Yandava C."/>
            <person name="Izard J."/>
            <person name="Baranova O.V."/>
            <person name="Blanton J.M."/>
            <person name="Tanner A.C."/>
            <person name="Dewhirst F.E."/>
            <person name="Haas B."/>
            <person name="Nusbaum C."/>
            <person name="Birren B."/>
        </authorList>
    </citation>
    <scope>NUCLEOTIDE SEQUENCE [LARGE SCALE GENOMIC DNA]</scope>
    <source>
        <strain evidence="2">1-1 BBBD Race 1</strain>
    </source>
</reference>
<feature type="region of interest" description="Disordered" evidence="1">
    <location>
        <begin position="58"/>
        <end position="129"/>
    </location>
</feature>
<dbReference type="Proteomes" id="UP000005240">
    <property type="component" value="Unassembled WGS sequence"/>
</dbReference>
<evidence type="ECO:0000313" key="2">
    <source>
        <dbReference type="EMBL" id="OAV86332.1"/>
    </source>
</evidence>
<dbReference type="VEuPathDB" id="FungiDB:PTTG_29962"/>
<organism evidence="2">
    <name type="scientific">Puccinia triticina (isolate 1-1 / race 1 (BBBD))</name>
    <name type="common">Brown leaf rust fungus</name>
    <dbReference type="NCBI Taxonomy" id="630390"/>
    <lineage>
        <taxon>Eukaryota</taxon>
        <taxon>Fungi</taxon>
        <taxon>Dikarya</taxon>
        <taxon>Basidiomycota</taxon>
        <taxon>Pucciniomycotina</taxon>
        <taxon>Pucciniomycetes</taxon>
        <taxon>Pucciniales</taxon>
        <taxon>Pucciniaceae</taxon>
        <taxon>Puccinia</taxon>
    </lineage>
</organism>
<evidence type="ECO:0000313" key="4">
    <source>
        <dbReference type="Proteomes" id="UP000005240"/>
    </source>
</evidence>